<feature type="transmembrane region" description="Helical" evidence="1">
    <location>
        <begin position="20"/>
        <end position="38"/>
    </location>
</feature>
<sequence length="175" mass="20227">MTFYRLLVHDYFQLGPTEGGRLSTGLAVCIFLMNIYGLRLYTFTRFINVGENTSFGPICLYDSCKATWFHNYNLIVNWSIESVVYYRDNLNVSYKTPCTLNVWNVGIKDAGNYTLETTRQDRPDRPSKYNFVLIVNQTSLDSINTLEHQVSSGAVALDCRYGIVFILYVFIHLLW</sequence>
<protein>
    <submittedName>
        <fullName evidence="2">Glycoprotein vIgFam13</fullName>
    </submittedName>
</protein>
<keyword evidence="1" id="KW-1133">Transmembrane helix</keyword>
<name>A0A499S0R3_ELHV1</name>
<gene>
    <name evidence="2" type="primary">E70 (EE54-like)</name>
</gene>
<proteinExistence type="predicted"/>
<keyword evidence="1" id="KW-0472">Membrane</keyword>
<keyword evidence="1" id="KW-0812">Transmembrane</keyword>
<reference evidence="2" key="1">
    <citation type="journal article" date="2013" name="J. Wildl. Dis.">
        <title>Fatal herpesvirus hemorrhagic disease in wild and orphan asian elephants in southern India.</title>
        <authorList>
            <person name="Zachariah A."/>
            <person name="Zong J.-C."/>
            <person name="Long S.Y."/>
            <person name="Latimer E.M."/>
            <person name="Heaggans S.Y."/>
            <person name="Richman L.K."/>
            <person name="Hayward G.S."/>
        </authorList>
    </citation>
    <scope>NUCLEOTIDE SEQUENCE</scope>
    <source>
        <strain evidence="2">Pathiri IP11</strain>
    </source>
</reference>
<accession>A0A499S0R3</accession>
<organism evidence="2">
    <name type="scientific">Elephant endotheliotropic herpesvirus 1A</name>
    <dbReference type="NCBI Taxonomy" id="759753"/>
    <lineage>
        <taxon>Viruses</taxon>
        <taxon>Duplodnaviria</taxon>
        <taxon>Heunggongvirae</taxon>
        <taxon>Peploviricota</taxon>
        <taxon>Herviviricetes</taxon>
        <taxon>Herpesvirales</taxon>
        <taxon>Orthoherpesviridae</taxon>
        <taxon>Betaherpesvirinae</taxon>
        <taxon>Proboscivirus</taxon>
        <taxon>Proboscivirus elephantidbeta1</taxon>
        <taxon>Elephantid herpesvirus 1</taxon>
    </lineage>
</organism>
<reference evidence="2" key="2">
    <citation type="journal article" date="2014" name="J. Virol.">
        <title>Elephant endotheliotropic herpesviruses EEHV1A, EEHV1B, and EEHV2 from cases of hemorrhagic disease are highly diverged from other mammalian herpesviruses and may form a new subfamily.</title>
        <authorList>
            <person name="Richman LK"/>
            <person name="Zong JC"/>
            <person name="Latimer EM"/>
            <person name="Lock J"/>
            <person name="Fleischer RC"/>
            <person name="Heaggans SY"/>
            <person name="Hayward GS."/>
        </authorList>
    </citation>
    <scope>NUCLEOTIDE SEQUENCE</scope>
    <source>
        <strain evidence="2">Pathiri IP11</strain>
    </source>
</reference>
<evidence type="ECO:0000313" key="2">
    <source>
        <dbReference type="EMBL" id="AYF58416.1"/>
    </source>
</evidence>
<evidence type="ECO:0000256" key="1">
    <source>
        <dbReference type="SAM" id="Phobius"/>
    </source>
</evidence>
<dbReference type="EMBL" id="MH287516">
    <property type="protein sequence ID" value="AYF58416.1"/>
    <property type="molecule type" value="Genomic_DNA"/>
</dbReference>
<reference evidence="2" key="3">
    <citation type="submission" date="2018-05" db="EMBL/GenBank/DDBJ databases">
        <title>Extraordinary levels of hypervariability and flexibility within a 10-kb multigene immunoglobulin and G-protein coupled receptor family-encoding segment of the genomes from 35 strains of elephant endotheliotropic herpesvirus 1 (EEHV1).</title>
        <authorList>
            <person name="Zong J.-C."/>
            <person name="Long S.Y."/>
            <person name="Heaggans S.Y."/>
            <person name="Latimer E.M."/>
            <person name="Zachariah A."/>
            <person name="Hayward G.S."/>
        </authorList>
    </citation>
    <scope>NUCLEOTIDE SEQUENCE</scope>
    <source>
        <strain evidence="2">Pathiri IP11</strain>
    </source>
</reference>